<dbReference type="Gene3D" id="3.20.20.150">
    <property type="entry name" value="Divalent-metal-dependent TIM barrel enzymes"/>
    <property type="match status" value="1"/>
</dbReference>
<protein>
    <submittedName>
        <fullName evidence="4">Hydroxypyruvate isomerase family protein</fullName>
    </submittedName>
</protein>
<comment type="caution">
    <text evidence="4">The sequence shown here is derived from an EMBL/GenBank/DDBJ whole genome shotgun (WGS) entry which is preliminary data.</text>
</comment>
<dbReference type="InterPro" id="IPR036237">
    <property type="entry name" value="Xyl_isomerase-like_sf"/>
</dbReference>
<reference evidence="4 5" key="1">
    <citation type="submission" date="2024-09" db="EMBL/GenBank/DDBJ databases">
        <authorList>
            <person name="Sun Q."/>
            <person name="Mori K."/>
        </authorList>
    </citation>
    <scope>NUCLEOTIDE SEQUENCE [LARGE SCALE GENOMIC DNA]</scope>
    <source>
        <strain evidence="4 5">NCAIM B.02610</strain>
    </source>
</reference>
<sequence length="260" mass="29886">MIFAVNIESVYSTQDFIKGMEEAKQIGFHAIEFWSWWDKNLHEIYVASQRLQLTIAGIVTKFISLTDPSQRQEYIDGLRQTIEVAKRLECKTIISQVGQEIPTVPRREQHRSIVEGLKACVPFLEEAGIMLVIEPLNTLVDHEGYYLDSAKEGFEIIDEVNSPYVKVLYDIYHMQIMEGNIISTITNHIDNIGYFHIAGVPGRHEPYTGELYYINIFKAIKETGFNGYIGLEYFPLENPKLSLTRFLEWVKTEGLVSSNI</sequence>
<keyword evidence="5" id="KW-1185">Reference proteome</keyword>
<dbReference type="PANTHER" id="PTHR43489">
    <property type="entry name" value="ISOMERASE"/>
    <property type="match status" value="1"/>
</dbReference>
<dbReference type="SUPFAM" id="SSF51658">
    <property type="entry name" value="Xylose isomerase-like"/>
    <property type="match status" value="1"/>
</dbReference>
<evidence type="ECO:0000256" key="2">
    <source>
        <dbReference type="PIRNR" id="PIRNR006241"/>
    </source>
</evidence>
<keyword evidence="1 2" id="KW-0413">Isomerase</keyword>
<comment type="similarity">
    <text evidence="2">Belongs to the hyi family.</text>
</comment>
<dbReference type="InterPro" id="IPR013022">
    <property type="entry name" value="Xyl_isomerase-like_TIM-brl"/>
</dbReference>
<evidence type="ECO:0000259" key="3">
    <source>
        <dbReference type="Pfam" id="PF01261"/>
    </source>
</evidence>
<organism evidence="4 5">
    <name type="scientific">Halalkalibacter kiskunsagensis</name>
    <dbReference type="NCBI Taxonomy" id="1548599"/>
    <lineage>
        <taxon>Bacteria</taxon>
        <taxon>Bacillati</taxon>
        <taxon>Bacillota</taxon>
        <taxon>Bacilli</taxon>
        <taxon>Bacillales</taxon>
        <taxon>Bacillaceae</taxon>
        <taxon>Halalkalibacter</taxon>
    </lineage>
</organism>
<dbReference type="Pfam" id="PF01261">
    <property type="entry name" value="AP_endonuc_2"/>
    <property type="match status" value="1"/>
</dbReference>
<accession>A0ABV6KII9</accession>
<name>A0ABV6KII9_9BACI</name>
<dbReference type="Proteomes" id="UP001589838">
    <property type="component" value="Unassembled WGS sequence"/>
</dbReference>
<dbReference type="PIRSF" id="PIRSF006241">
    <property type="entry name" value="HyI"/>
    <property type="match status" value="1"/>
</dbReference>
<dbReference type="InterPro" id="IPR050417">
    <property type="entry name" value="Sugar_Epim/Isomerase"/>
</dbReference>
<evidence type="ECO:0000256" key="1">
    <source>
        <dbReference type="ARBA" id="ARBA00023235"/>
    </source>
</evidence>
<dbReference type="InterPro" id="IPR026040">
    <property type="entry name" value="HyI-like"/>
</dbReference>
<evidence type="ECO:0000313" key="5">
    <source>
        <dbReference type="Proteomes" id="UP001589838"/>
    </source>
</evidence>
<dbReference type="GO" id="GO:0016853">
    <property type="term" value="F:isomerase activity"/>
    <property type="evidence" value="ECO:0007669"/>
    <property type="project" value="UniProtKB-KW"/>
</dbReference>
<evidence type="ECO:0000313" key="4">
    <source>
        <dbReference type="EMBL" id="MFC0472735.1"/>
    </source>
</evidence>
<proteinExistence type="inferred from homology"/>
<dbReference type="PANTHER" id="PTHR43489:SF3">
    <property type="entry name" value="XYLOSE ISOMERASE DOMAIN PROTEIN TIM BARREL"/>
    <property type="match status" value="1"/>
</dbReference>
<gene>
    <name evidence="4" type="ORF">ACFFHM_20180</name>
</gene>
<dbReference type="RefSeq" id="WP_335962953.1">
    <property type="nucleotide sequence ID" value="NZ_JAXBLX010000038.1"/>
</dbReference>
<dbReference type="EMBL" id="JBHLUX010000086">
    <property type="protein sequence ID" value="MFC0472735.1"/>
    <property type="molecule type" value="Genomic_DNA"/>
</dbReference>
<feature type="domain" description="Xylose isomerase-like TIM barrel" evidence="3">
    <location>
        <begin position="21"/>
        <end position="239"/>
    </location>
</feature>